<gene>
    <name evidence="9" type="ORF">IAC32_04950</name>
</gene>
<reference evidence="9" key="2">
    <citation type="journal article" date="2021" name="PeerJ">
        <title>Extensive microbial diversity within the chicken gut microbiome revealed by metagenomics and culture.</title>
        <authorList>
            <person name="Gilroy R."/>
            <person name="Ravi A."/>
            <person name="Getino M."/>
            <person name="Pursley I."/>
            <person name="Horton D.L."/>
            <person name="Alikhan N.F."/>
            <person name="Baker D."/>
            <person name="Gharbi K."/>
            <person name="Hall N."/>
            <person name="Watson M."/>
            <person name="Adriaenssens E.M."/>
            <person name="Foster-Nyarko E."/>
            <person name="Jarju S."/>
            <person name="Secka A."/>
            <person name="Antonio M."/>
            <person name="Oren A."/>
            <person name="Chaudhuri R.R."/>
            <person name="La Ragione R."/>
            <person name="Hildebrand F."/>
            <person name="Pallen M.J."/>
        </authorList>
    </citation>
    <scope>NUCLEOTIDE SEQUENCE</scope>
    <source>
        <strain evidence="9">D3-1215</strain>
    </source>
</reference>
<sequence>MNKVAGYLNKYPRLTAVTVFAFVLAVFYFVWRDSVTVERGLNGLPLFMMWGTVDVTSVFMPLIVWESDITCYVLRHIVGAEVSQAANLLCHPDNGACMSVVWDCTGLKQVLEFFFIILLFPSCHKHKLWYVPAGVAVLAVFNIFRLVLVFIAGSDGLEAMEMAHSSFKFLFNGLIFVLWLVWAEFVYRPHVVKRVS</sequence>
<evidence type="ECO:0000313" key="10">
    <source>
        <dbReference type="Proteomes" id="UP000823637"/>
    </source>
</evidence>
<keyword evidence="5" id="KW-0378">Hydrolase</keyword>
<organism evidence="9 10">
    <name type="scientific">Candidatus Enterocola intestinipullorum</name>
    <dbReference type="NCBI Taxonomy" id="2840783"/>
    <lineage>
        <taxon>Bacteria</taxon>
        <taxon>Pseudomonadati</taxon>
        <taxon>Bacteroidota</taxon>
        <taxon>Bacteroidia</taxon>
        <taxon>Bacteroidales</taxon>
        <taxon>Candidatus Enterocola</taxon>
    </lineage>
</organism>
<name>A0A9D9HDN6_9BACT</name>
<comment type="caution">
    <text evidence="9">The sequence shown here is derived from an EMBL/GenBank/DDBJ whole genome shotgun (WGS) entry which is preliminary data.</text>
</comment>
<keyword evidence="4 8" id="KW-0812">Transmembrane</keyword>
<evidence type="ECO:0000256" key="3">
    <source>
        <dbReference type="ARBA" id="ARBA00022670"/>
    </source>
</evidence>
<keyword evidence="6 8" id="KW-1133">Transmembrane helix</keyword>
<comment type="subcellular location">
    <subcellularLocation>
        <location evidence="1">Cell membrane</location>
        <topology evidence="1">Multi-pass membrane protein</topology>
    </subcellularLocation>
</comment>
<evidence type="ECO:0000256" key="1">
    <source>
        <dbReference type="ARBA" id="ARBA00004651"/>
    </source>
</evidence>
<keyword evidence="3" id="KW-0645">Protease</keyword>
<evidence type="ECO:0000256" key="4">
    <source>
        <dbReference type="ARBA" id="ARBA00022692"/>
    </source>
</evidence>
<proteinExistence type="predicted"/>
<keyword evidence="2" id="KW-1003">Cell membrane</keyword>
<dbReference type="GO" id="GO:0008233">
    <property type="term" value="F:peptidase activity"/>
    <property type="evidence" value="ECO:0007669"/>
    <property type="project" value="UniProtKB-KW"/>
</dbReference>
<evidence type="ECO:0000256" key="8">
    <source>
        <dbReference type="SAM" id="Phobius"/>
    </source>
</evidence>
<evidence type="ECO:0000256" key="7">
    <source>
        <dbReference type="ARBA" id="ARBA00023136"/>
    </source>
</evidence>
<dbReference type="GO" id="GO:0006508">
    <property type="term" value="P:proteolysis"/>
    <property type="evidence" value="ECO:0007669"/>
    <property type="project" value="UniProtKB-KW"/>
</dbReference>
<evidence type="ECO:0000256" key="5">
    <source>
        <dbReference type="ARBA" id="ARBA00022801"/>
    </source>
</evidence>
<dbReference type="AlphaFoldDB" id="A0A9D9HDN6"/>
<accession>A0A9D9HDN6</accession>
<evidence type="ECO:0000256" key="2">
    <source>
        <dbReference type="ARBA" id="ARBA00022475"/>
    </source>
</evidence>
<dbReference type="Proteomes" id="UP000823637">
    <property type="component" value="Unassembled WGS sequence"/>
</dbReference>
<dbReference type="InterPro" id="IPR026392">
    <property type="entry name" value="Exo/Archaeosortase_dom"/>
</dbReference>
<dbReference type="NCBIfam" id="TIGR04178">
    <property type="entry name" value="exo_archaeo"/>
    <property type="match status" value="1"/>
</dbReference>
<dbReference type="EMBL" id="JADIMR010000073">
    <property type="protein sequence ID" value="MBO8447074.1"/>
    <property type="molecule type" value="Genomic_DNA"/>
</dbReference>
<keyword evidence="7 8" id="KW-0472">Membrane</keyword>
<feature type="transmembrane region" description="Helical" evidence="8">
    <location>
        <begin position="169"/>
        <end position="187"/>
    </location>
</feature>
<feature type="transmembrane region" description="Helical" evidence="8">
    <location>
        <begin position="128"/>
        <end position="153"/>
    </location>
</feature>
<feature type="transmembrane region" description="Helical" evidence="8">
    <location>
        <begin position="12"/>
        <end position="31"/>
    </location>
</feature>
<evidence type="ECO:0008006" key="11">
    <source>
        <dbReference type="Google" id="ProtNLM"/>
    </source>
</evidence>
<feature type="transmembrane region" description="Helical" evidence="8">
    <location>
        <begin position="43"/>
        <end position="65"/>
    </location>
</feature>
<evidence type="ECO:0000313" key="9">
    <source>
        <dbReference type="EMBL" id="MBO8447074.1"/>
    </source>
</evidence>
<evidence type="ECO:0000256" key="6">
    <source>
        <dbReference type="ARBA" id="ARBA00022989"/>
    </source>
</evidence>
<dbReference type="GO" id="GO:0005886">
    <property type="term" value="C:plasma membrane"/>
    <property type="evidence" value="ECO:0007669"/>
    <property type="project" value="UniProtKB-SubCell"/>
</dbReference>
<protein>
    <recommendedName>
        <fullName evidence="11">Exosortase/archaeosortase family protein</fullName>
    </recommendedName>
</protein>
<reference evidence="9" key="1">
    <citation type="submission" date="2020-10" db="EMBL/GenBank/DDBJ databases">
        <authorList>
            <person name="Gilroy R."/>
        </authorList>
    </citation>
    <scope>NUCLEOTIDE SEQUENCE</scope>
    <source>
        <strain evidence="9">D3-1215</strain>
    </source>
</reference>